<evidence type="ECO:0000313" key="8">
    <source>
        <dbReference type="EMBL" id="KGF45311.1"/>
    </source>
</evidence>
<keyword evidence="7" id="KW-0813">Transport</keyword>
<keyword evidence="7" id="KW-0653">Protein transport</keyword>
<dbReference type="AlphaFoldDB" id="A0A096AFN5"/>
<protein>
    <submittedName>
        <fullName evidence="8">Biopolymer transporter ExbD</fullName>
    </submittedName>
</protein>
<keyword evidence="3" id="KW-1003">Cell membrane</keyword>
<proteinExistence type="inferred from homology"/>
<dbReference type="Proteomes" id="UP000029525">
    <property type="component" value="Unassembled WGS sequence"/>
</dbReference>
<dbReference type="GO" id="GO:0022857">
    <property type="term" value="F:transmembrane transporter activity"/>
    <property type="evidence" value="ECO:0007669"/>
    <property type="project" value="InterPro"/>
</dbReference>
<dbReference type="Pfam" id="PF02472">
    <property type="entry name" value="ExbD"/>
    <property type="match status" value="1"/>
</dbReference>
<comment type="subcellular location">
    <subcellularLocation>
        <location evidence="1">Cell membrane</location>
        <topology evidence="1">Single-pass membrane protein</topology>
    </subcellularLocation>
    <subcellularLocation>
        <location evidence="7">Cell membrane</location>
        <topology evidence="7">Single-pass type II membrane protein</topology>
    </subcellularLocation>
</comment>
<evidence type="ECO:0000256" key="5">
    <source>
        <dbReference type="ARBA" id="ARBA00022989"/>
    </source>
</evidence>
<comment type="similarity">
    <text evidence="2 7">Belongs to the ExbD/TolR family.</text>
</comment>
<evidence type="ECO:0000256" key="1">
    <source>
        <dbReference type="ARBA" id="ARBA00004162"/>
    </source>
</evidence>
<evidence type="ECO:0000256" key="7">
    <source>
        <dbReference type="RuleBase" id="RU003879"/>
    </source>
</evidence>
<dbReference type="RefSeq" id="WP_004337145.1">
    <property type="nucleotide sequence ID" value="NZ_JRNQ01000017.1"/>
</dbReference>
<keyword evidence="4 7" id="KW-0812">Transmembrane</keyword>
<keyword evidence="6" id="KW-0472">Membrane</keyword>
<evidence type="ECO:0000313" key="9">
    <source>
        <dbReference type="Proteomes" id="UP000029525"/>
    </source>
</evidence>
<dbReference type="PANTHER" id="PTHR30558:SF3">
    <property type="entry name" value="BIOPOLYMER TRANSPORT PROTEIN EXBD-RELATED"/>
    <property type="match status" value="1"/>
</dbReference>
<dbReference type="GeneID" id="78531018"/>
<evidence type="ECO:0000256" key="2">
    <source>
        <dbReference type="ARBA" id="ARBA00005811"/>
    </source>
</evidence>
<name>A0A096AFN5_9BACT</name>
<evidence type="ECO:0000256" key="4">
    <source>
        <dbReference type="ARBA" id="ARBA00022692"/>
    </source>
</evidence>
<dbReference type="EMBL" id="JRNQ01000017">
    <property type="protein sequence ID" value="KGF45311.1"/>
    <property type="molecule type" value="Genomic_DNA"/>
</dbReference>
<evidence type="ECO:0000256" key="6">
    <source>
        <dbReference type="ARBA" id="ARBA00023136"/>
    </source>
</evidence>
<gene>
    <name evidence="8" type="ORF">HMPREF0647_03030</name>
</gene>
<keyword evidence="5" id="KW-1133">Transmembrane helix</keyword>
<organism evidence="8 9">
    <name type="scientific">Prevotella bivia DNF00320</name>
    <dbReference type="NCBI Taxonomy" id="1401068"/>
    <lineage>
        <taxon>Bacteria</taxon>
        <taxon>Pseudomonadati</taxon>
        <taxon>Bacteroidota</taxon>
        <taxon>Bacteroidia</taxon>
        <taxon>Bacteroidales</taxon>
        <taxon>Prevotellaceae</taxon>
        <taxon>Prevotella</taxon>
    </lineage>
</organism>
<dbReference type="OrthoDB" id="952702at2"/>
<accession>A0A096AFN5</accession>
<dbReference type="GO" id="GO:0005886">
    <property type="term" value="C:plasma membrane"/>
    <property type="evidence" value="ECO:0007669"/>
    <property type="project" value="UniProtKB-SubCell"/>
</dbReference>
<comment type="caution">
    <text evidence="8">The sequence shown here is derived from an EMBL/GenBank/DDBJ whole genome shotgun (WGS) entry which is preliminary data.</text>
</comment>
<sequence>MAEMVSNNNGGGGKQKKMTVRVDFTPMVDMLMLLITFFMLCTSLSKPSTMELTMPSNDKNTPDVKKNEAKDSHSITIYIADGDKMFYGEGKPEYDNPSWLKPADWTRTKTGIRYVLQHKQVGGGDTGEIASIPYQDLNIAMQELEKKKQANPKAYPDSIYQAEIMNIKTGVINGKKIGTLTVVIKLTDKAAYRHLVDILDEMQISYIGTFVIDKLNDQDKSLLEKKGIQL</sequence>
<dbReference type="InterPro" id="IPR003400">
    <property type="entry name" value="ExbD"/>
</dbReference>
<dbReference type="PANTHER" id="PTHR30558">
    <property type="entry name" value="EXBD MEMBRANE COMPONENT OF PMF-DRIVEN MACROMOLECULE IMPORT SYSTEM"/>
    <property type="match status" value="1"/>
</dbReference>
<dbReference type="GO" id="GO:0015031">
    <property type="term" value="P:protein transport"/>
    <property type="evidence" value="ECO:0007669"/>
    <property type="project" value="UniProtKB-KW"/>
</dbReference>
<reference evidence="8 9" key="1">
    <citation type="submission" date="2014-07" db="EMBL/GenBank/DDBJ databases">
        <authorList>
            <person name="McCorrison J."/>
            <person name="Sanka R."/>
            <person name="Torralba M."/>
            <person name="Gillis M."/>
            <person name="Haft D.H."/>
            <person name="Methe B."/>
            <person name="Sutton G."/>
            <person name="Nelson K.E."/>
        </authorList>
    </citation>
    <scope>NUCLEOTIDE SEQUENCE [LARGE SCALE GENOMIC DNA]</scope>
    <source>
        <strain evidence="8 9">DNF00320</strain>
    </source>
</reference>
<evidence type="ECO:0000256" key="3">
    <source>
        <dbReference type="ARBA" id="ARBA00022475"/>
    </source>
</evidence>